<name>A0A4C1YJ01_EUMVA</name>
<comment type="caution">
    <text evidence="2">The sequence shown here is derived from an EMBL/GenBank/DDBJ whole genome shotgun (WGS) entry which is preliminary data.</text>
</comment>
<evidence type="ECO:0000256" key="1">
    <source>
        <dbReference type="SAM" id="MobiDB-lite"/>
    </source>
</evidence>
<dbReference type="EMBL" id="BGZK01001222">
    <property type="protein sequence ID" value="GBP74792.1"/>
    <property type="molecule type" value="Genomic_DNA"/>
</dbReference>
<dbReference type="Proteomes" id="UP000299102">
    <property type="component" value="Unassembled WGS sequence"/>
</dbReference>
<keyword evidence="3" id="KW-1185">Reference proteome</keyword>
<reference evidence="2 3" key="1">
    <citation type="journal article" date="2019" name="Commun. Biol.">
        <title>The bagworm genome reveals a unique fibroin gene that provides high tensile strength.</title>
        <authorList>
            <person name="Kono N."/>
            <person name="Nakamura H."/>
            <person name="Ohtoshi R."/>
            <person name="Tomita M."/>
            <person name="Numata K."/>
            <person name="Arakawa K."/>
        </authorList>
    </citation>
    <scope>NUCLEOTIDE SEQUENCE [LARGE SCALE GENOMIC DNA]</scope>
</reference>
<gene>
    <name evidence="2" type="ORF">EVAR_98179_1</name>
</gene>
<feature type="region of interest" description="Disordered" evidence="1">
    <location>
        <begin position="1"/>
        <end position="113"/>
    </location>
</feature>
<accession>A0A4C1YJ01</accession>
<feature type="compositionally biased region" description="Basic residues" evidence="1">
    <location>
        <begin position="63"/>
        <end position="80"/>
    </location>
</feature>
<evidence type="ECO:0000313" key="2">
    <source>
        <dbReference type="EMBL" id="GBP74792.1"/>
    </source>
</evidence>
<feature type="compositionally biased region" description="Basic and acidic residues" evidence="1">
    <location>
        <begin position="22"/>
        <end position="32"/>
    </location>
</feature>
<sequence>MESNICAGRAETSRGGSPKRFSQNERKGDRLIHFPSDNAIVRNESVANNEKDEFANKQQRYLTKTRGKPFRSSHGHRTRRRDAISAGRGQSEGDARNASHIVLPDSLMSFISR</sequence>
<proteinExistence type="predicted"/>
<dbReference type="AlphaFoldDB" id="A0A4C1YJ01"/>
<evidence type="ECO:0000313" key="3">
    <source>
        <dbReference type="Proteomes" id="UP000299102"/>
    </source>
</evidence>
<protein>
    <submittedName>
        <fullName evidence="2">Uncharacterized protein</fullName>
    </submittedName>
</protein>
<organism evidence="2 3">
    <name type="scientific">Eumeta variegata</name>
    <name type="common">Bagworm moth</name>
    <name type="synonym">Eumeta japonica</name>
    <dbReference type="NCBI Taxonomy" id="151549"/>
    <lineage>
        <taxon>Eukaryota</taxon>
        <taxon>Metazoa</taxon>
        <taxon>Ecdysozoa</taxon>
        <taxon>Arthropoda</taxon>
        <taxon>Hexapoda</taxon>
        <taxon>Insecta</taxon>
        <taxon>Pterygota</taxon>
        <taxon>Neoptera</taxon>
        <taxon>Endopterygota</taxon>
        <taxon>Lepidoptera</taxon>
        <taxon>Glossata</taxon>
        <taxon>Ditrysia</taxon>
        <taxon>Tineoidea</taxon>
        <taxon>Psychidae</taxon>
        <taxon>Oiketicinae</taxon>
        <taxon>Eumeta</taxon>
    </lineage>
</organism>